<dbReference type="PRINTS" id="PR00449">
    <property type="entry name" value="RASTRNSFRMNG"/>
</dbReference>
<accession>A0A0G4HP12</accession>
<feature type="compositionally biased region" description="Gly residues" evidence="2">
    <location>
        <begin position="217"/>
        <end position="231"/>
    </location>
</feature>
<dbReference type="InterPro" id="IPR001806">
    <property type="entry name" value="Small_GTPase"/>
</dbReference>
<name>A0A0G4HP12_9ALVE</name>
<dbReference type="Pfam" id="PF00071">
    <property type="entry name" value="Ras"/>
    <property type="match status" value="1"/>
</dbReference>
<dbReference type="InterPro" id="IPR005225">
    <property type="entry name" value="Small_GTP-bd"/>
</dbReference>
<dbReference type="PROSITE" id="PS51419">
    <property type="entry name" value="RAB"/>
    <property type="match status" value="1"/>
</dbReference>
<feature type="compositionally biased region" description="Low complexity" evidence="2">
    <location>
        <begin position="334"/>
        <end position="362"/>
    </location>
</feature>
<dbReference type="PROSITE" id="PS51421">
    <property type="entry name" value="RAS"/>
    <property type="match status" value="1"/>
</dbReference>
<dbReference type="SMART" id="SM00174">
    <property type="entry name" value="RHO"/>
    <property type="match status" value="1"/>
</dbReference>
<dbReference type="SMART" id="SM00173">
    <property type="entry name" value="RAS"/>
    <property type="match status" value="1"/>
</dbReference>
<dbReference type="SMART" id="SM00175">
    <property type="entry name" value="RAB"/>
    <property type="match status" value="1"/>
</dbReference>
<organism evidence="3">
    <name type="scientific">Chromera velia CCMP2878</name>
    <dbReference type="NCBI Taxonomy" id="1169474"/>
    <lineage>
        <taxon>Eukaryota</taxon>
        <taxon>Sar</taxon>
        <taxon>Alveolata</taxon>
        <taxon>Colpodellida</taxon>
        <taxon>Chromeraceae</taxon>
        <taxon>Chromera</taxon>
    </lineage>
</organism>
<evidence type="ECO:0000256" key="1">
    <source>
        <dbReference type="ARBA" id="ARBA00022741"/>
    </source>
</evidence>
<dbReference type="SUPFAM" id="SSF52540">
    <property type="entry name" value="P-loop containing nucleoside triphosphate hydrolases"/>
    <property type="match status" value="1"/>
</dbReference>
<evidence type="ECO:0000256" key="2">
    <source>
        <dbReference type="SAM" id="MobiDB-lite"/>
    </source>
</evidence>
<keyword evidence="1" id="KW-0547">Nucleotide-binding</keyword>
<dbReference type="EMBL" id="CDMZ01003364">
    <property type="protein sequence ID" value="CEM46085.1"/>
    <property type="molecule type" value="Genomic_DNA"/>
</dbReference>
<dbReference type="Gene3D" id="3.40.50.300">
    <property type="entry name" value="P-loop containing nucleotide triphosphate hydrolases"/>
    <property type="match status" value="1"/>
</dbReference>
<dbReference type="PhylomeDB" id="A0A0G4HP12"/>
<dbReference type="PANTHER" id="PTHR47978">
    <property type="match status" value="1"/>
</dbReference>
<feature type="compositionally biased region" description="Low complexity" evidence="2">
    <location>
        <begin position="310"/>
        <end position="324"/>
    </location>
</feature>
<evidence type="ECO:0000313" key="3">
    <source>
        <dbReference type="EMBL" id="CEM46085.1"/>
    </source>
</evidence>
<dbReference type="InterPro" id="IPR027417">
    <property type="entry name" value="P-loop_NTPase"/>
</dbReference>
<feature type="region of interest" description="Disordered" evidence="2">
    <location>
        <begin position="160"/>
        <end position="181"/>
    </location>
</feature>
<feature type="compositionally biased region" description="Basic and acidic residues" evidence="2">
    <location>
        <begin position="233"/>
        <end position="252"/>
    </location>
</feature>
<gene>
    <name evidence="3" type="ORF">Cvel_7756</name>
</gene>
<feature type="region of interest" description="Disordered" evidence="2">
    <location>
        <begin position="216"/>
        <end position="252"/>
    </location>
</feature>
<reference evidence="3" key="1">
    <citation type="submission" date="2014-11" db="EMBL/GenBank/DDBJ databases">
        <authorList>
            <person name="Otto D Thomas"/>
            <person name="Naeem Raeece"/>
        </authorList>
    </citation>
    <scope>NUCLEOTIDE SEQUENCE</scope>
</reference>
<dbReference type="NCBIfam" id="TIGR00231">
    <property type="entry name" value="small_GTP"/>
    <property type="match status" value="1"/>
</dbReference>
<dbReference type="FunFam" id="3.40.50.300:FF:001447">
    <property type="entry name" value="Ras-related protein Rab-1B"/>
    <property type="match status" value="1"/>
</dbReference>
<dbReference type="AlphaFoldDB" id="A0A0G4HP12"/>
<dbReference type="VEuPathDB" id="CryptoDB:Cvel_7756"/>
<feature type="region of interest" description="Disordered" evidence="2">
    <location>
        <begin position="275"/>
        <end position="372"/>
    </location>
</feature>
<dbReference type="GO" id="GO:0003924">
    <property type="term" value="F:GTPase activity"/>
    <property type="evidence" value="ECO:0007669"/>
    <property type="project" value="InterPro"/>
</dbReference>
<dbReference type="GO" id="GO:0005525">
    <property type="term" value="F:GTP binding"/>
    <property type="evidence" value="ECO:0007669"/>
    <property type="project" value="InterPro"/>
</dbReference>
<protein>
    <submittedName>
        <fullName evidence="3">Uncharacterized protein</fullName>
    </submittedName>
</protein>
<sequence length="372" mass="40176">MSAEQEDSEPEVLYKQFKIVVLGEAAAGKTSLAVRFAEDSFSQTYKQTIGLDFFVKRLEFPGEVHVCLQVWDIGGQALSSKMLKNYLRGAHAVLFCYDITEPSSFSSLPGWFSVVKETAAEKTKPLPLCVLMGLKGDLEHVRKVSSDAHAQFVSMLKGEVSAQTDGDGKRGEGEGEAPGPVDFSAVSAKTGENVSVAFQTIGALLAGVKLEDESAAAGGGGASGLVGGGGPLRPKDQEEDNSKMKQEIQTDREKLDSFVKTVEALTGLREDLRTNGMMPSALPRLHAPGPRSDLPASLHHLVFPGPPAPSHSMHQTQQKHQQQSMPPRILQLPSHSRASSSSSGSLPTQMMHQQHQQQQQQQKEPRVLSMQV</sequence>
<proteinExistence type="predicted"/>